<name>B9U6Q5_HALAI</name>
<dbReference type="PANTHER" id="PTHR12322">
    <property type="entry name" value="DOUBLESEX AND MAB-3 RELATED TRANSCRIPTION FACTOR DMRT"/>
    <property type="match status" value="1"/>
</dbReference>
<dbReference type="GO" id="GO:0007548">
    <property type="term" value="P:sex differentiation"/>
    <property type="evidence" value="ECO:0007669"/>
    <property type="project" value="TreeGrafter"/>
</dbReference>
<dbReference type="GO" id="GO:0000981">
    <property type="term" value="F:DNA-binding transcription factor activity, RNA polymerase II-specific"/>
    <property type="evidence" value="ECO:0007669"/>
    <property type="project" value="TreeGrafter"/>
</dbReference>
<sequence length="243" mass="27050">MAERFTTTKEKKKNTQLRSCARCRNHAIISPLKGHKRFCLFANCSCSSCCLSAQRQKVSREQIALRRRQVQDEEAGRSIPVPEEVLTGRGISSLAGANLQSLRQQFPHISVGRLNAVLVETGNLRQTIIRLQKEETSREGMDLPINSGPTLSTATTSTAMGLHQGPQRTFKTEPFFPSELYPLVTTRRLLPTPICTAPYPHTPDPPHQQQPPTRPITLSSPTSSRPRPSFLHPHQLPTPTAFS</sequence>
<dbReference type="PROSITE" id="PS50809">
    <property type="entry name" value="DM_2"/>
    <property type="match status" value="1"/>
</dbReference>
<dbReference type="InterPro" id="IPR026607">
    <property type="entry name" value="DMRT"/>
</dbReference>
<protein>
    <submittedName>
        <fullName evidence="8">Testis-specific DMRT1</fullName>
    </submittedName>
</protein>
<keyword evidence="2 5" id="KW-0862">Zinc</keyword>
<keyword evidence="4 5" id="KW-0539">Nucleus</keyword>
<evidence type="ECO:0000313" key="8">
    <source>
        <dbReference type="EMBL" id="ACC94178.1"/>
    </source>
</evidence>
<evidence type="ECO:0000256" key="6">
    <source>
        <dbReference type="SAM" id="MobiDB-lite"/>
    </source>
</evidence>
<dbReference type="PROSITE" id="PS40000">
    <property type="entry name" value="DM_1"/>
    <property type="match status" value="1"/>
</dbReference>
<keyword evidence="3 5" id="KW-0238">DNA-binding</keyword>
<feature type="DNA-binding region" description="DM" evidence="5">
    <location>
        <begin position="20"/>
        <end position="67"/>
    </location>
</feature>
<dbReference type="SUPFAM" id="SSF82927">
    <property type="entry name" value="Cysteine-rich DNA binding domain, (DM domain)"/>
    <property type="match status" value="1"/>
</dbReference>
<dbReference type="GO" id="GO:0005634">
    <property type="term" value="C:nucleus"/>
    <property type="evidence" value="ECO:0007669"/>
    <property type="project" value="UniProtKB-SubCell"/>
</dbReference>
<keyword evidence="1 5" id="KW-0479">Metal-binding</keyword>
<dbReference type="SMART" id="SM00301">
    <property type="entry name" value="DM"/>
    <property type="match status" value="1"/>
</dbReference>
<dbReference type="AlphaFoldDB" id="B9U6Q5"/>
<feature type="domain" description="DM" evidence="7">
    <location>
        <begin position="20"/>
        <end position="67"/>
    </location>
</feature>
<dbReference type="InterPro" id="IPR036407">
    <property type="entry name" value="DM_DNA-bd_sf"/>
</dbReference>
<feature type="compositionally biased region" description="Pro residues" evidence="6">
    <location>
        <begin position="200"/>
        <end position="214"/>
    </location>
</feature>
<feature type="region of interest" description="Disordered" evidence="6">
    <location>
        <begin position="194"/>
        <end position="243"/>
    </location>
</feature>
<dbReference type="Pfam" id="PF00751">
    <property type="entry name" value="DM"/>
    <property type="match status" value="1"/>
</dbReference>
<dbReference type="InterPro" id="IPR001275">
    <property type="entry name" value="DM_DNA-bd"/>
</dbReference>
<evidence type="ECO:0000256" key="3">
    <source>
        <dbReference type="ARBA" id="ARBA00023125"/>
    </source>
</evidence>
<organism evidence="8">
    <name type="scientific">Haliotis asinina</name>
    <name type="common">Donkey's ear abalone</name>
    <name type="synonym">Ass's ear abalone</name>
    <dbReference type="NCBI Taxonomy" id="109174"/>
    <lineage>
        <taxon>Eukaryota</taxon>
        <taxon>Metazoa</taxon>
        <taxon>Spiralia</taxon>
        <taxon>Lophotrochozoa</taxon>
        <taxon>Mollusca</taxon>
        <taxon>Gastropoda</taxon>
        <taxon>Vetigastropoda</taxon>
        <taxon>Lepetellida</taxon>
        <taxon>Haliotoidea</taxon>
        <taxon>Haliotidae</taxon>
        <taxon>Haliotis</taxon>
    </lineage>
</organism>
<dbReference type="EMBL" id="EU478872">
    <property type="protein sequence ID" value="ACC94178.1"/>
    <property type="molecule type" value="mRNA"/>
</dbReference>
<evidence type="ECO:0000256" key="1">
    <source>
        <dbReference type="ARBA" id="ARBA00022723"/>
    </source>
</evidence>
<evidence type="ECO:0000256" key="4">
    <source>
        <dbReference type="ARBA" id="ARBA00023242"/>
    </source>
</evidence>
<dbReference type="Gene3D" id="4.10.1040.10">
    <property type="entry name" value="DM DNA-binding domain"/>
    <property type="match status" value="1"/>
</dbReference>
<proteinExistence type="evidence at transcript level"/>
<reference evidence="8" key="1">
    <citation type="journal article" date="2009" name="Biochem. Genet.">
        <title>Isolation and characterization of testis-specific DMRT1 in the tropical abalone (Haliotis asinina).</title>
        <authorList>
            <person name="Klinbunga S."/>
            <person name="Amparyup P."/>
            <person name="Khamnamtong B."/>
            <person name="Hirono I."/>
            <person name="Aoki T."/>
            <person name="Jarayabhand P."/>
        </authorList>
    </citation>
    <scope>NUCLEOTIDE SEQUENCE</scope>
</reference>
<feature type="compositionally biased region" description="Low complexity" evidence="6">
    <location>
        <begin position="215"/>
        <end position="229"/>
    </location>
</feature>
<dbReference type="PANTHER" id="PTHR12322:SF53">
    <property type="entry name" value="DOUBLESEX-MAB RELATED 11E"/>
    <property type="match status" value="1"/>
</dbReference>
<evidence type="ECO:0000256" key="2">
    <source>
        <dbReference type="ARBA" id="ARBA00022833"/>
    </source>
</evidence>
<evidence type="ECO:0000259" key="7">
    <source>
        <dbReference type="PROSITE" id="PS50809"/>
    </source>
</evidence>
<comment type="subcellular location">
    <subcellularLocation>
        <location evidence="5">Nucleus</location>
    </subcellularLocation>
</comment>
<accession>B9U6Q5</accession>
<dbReference type="GO" id="GO:0000978">
    <property type="term" value="F:RNA polymerase II cis-regulatory region sequence-specific DNA binding"/>
    <property type="evidence" value="ECO:0007669"/>
    <property type="project" value="TreeGrafter"/>
</dbReference>
<dbReference type="GO" id="GO:0046872">
    <property type="term" value="F:metal ion binding"/>
    <property type="evidence" value="ECO:0007669"/>
    <property type="project" value="UniProtKB-KW"/>
</dbReference>
<evidence type="ECO:0000256" key="5">
    <source>
        <dbReference type="PROSITE-ProRule" id="PRU00070"/>
    </source>
</evidence>